<sequence length="728" mass="81208">MAPFRGRGGRGGSSRGGRGGRGSRGGRGGARGGPQASGKIARSGIRTRNGYKKFDSQRVRDLDDSGDDVAQGEEEGEEEDLNDDESEEEVEVKPTVKAYNALLQSFHQSDDSREHRAKRRKIEHDREDEVEEPGIEPDVEDSSNTVADDEEETDDNGGVEEDEDGNDPYEAHFANPDDNELSRRLKSVQAGEWRTEQSVIGKAARVAISTPRCVDAHPQRKHAKSVAELPLKERLAKNASGKVSFDTELDRNLSSLMFSYNDLLVANRTPSNAGELRDMACLHAVNHVLKGRDKVIKNNERLRHAAANDSQQDLDCRDQGFVRPKVLILLETRQMAVAYANAIVAMFSPEQQENRKRFDDAFTAPVDEASTMPEDYQELFAGNNDNSFLTALKFTRKTLKFYTAFYASDIILASPLGLRRVVEHEDVKKRDHDFLSSIELVIADQVDAMCQQNWTNVTTVFSNLNLPLKESHDCDFSRVRSWYLDNHASSLRQTVLLTAYITPEILSLYNALTPISAKAKVSPLHSGVLTTGSSLGIKQTFSRFPSPTPAADPDARFKYFTTAILPSLMRLPRPADNAPGILVFIPTYFDFLRVRNFFATSPLTENIAFGAIHDYSAVSDQRRARSHFLSGRFTVLLYTQRAHHFFRLKIRGVKRVVFYGLPDAPVYYDEVAGGFLGSSVNDGKISAEEAKVRSVFGRWDGLRLERIVGTERVKGLLQEGAGDTFDFV</sequence>
<dbReference type="PANTHER" id="PTHR12933:SF0">
    <property type="entry name" value="U3 SMALL NUCLEOLAR RNA-ASSOCIATED PROTEIN 25 HOMOLOG"/>
    <property type="match status" value="1"/>
</dbReference>
<evidence type="ECO:0000313" key="14">
    <source>
        <dbReference type="EMBL" id="KJX96434.1"/>
    </source>
</evidence>
<dbReference type="Gene3D" id="3.40.50.300">
    <property type="entry name" value="P-loop containing nucleotide triphosphate hydrolases"/>
    <property type="match status" value="1"/>
</dbReference>
<name>A0A0F4GG79_9PEZI</name>
<feature type="compositionally biased region" description="Acidic residues" evidence="11">
    <location>
        <begin position="128"/>
        <end position="167"/>
    </location>
</feature>
<dbReference type="GO" id="GO:0034511">
    <property type="term" value="F:U3 snoRNA binding"/>
    <property type="evidence" value="ECO:0007669"/>
    <property type="project" value="InterPro"/>
</dbReference>
<dbReference type="GO" id="GO:0032040">
    <property type="term" value="C:small-subunit processome"/>
    <property type="evidence" value="ECO:0007669"/>
    <property type="project" value="TreeGrafter"/>
</dbReference>
<accession>A0A0F4GG79</accession>
<dbReference type="InterPro" id="IPR010678">
    <property type="entry name" value="UTP25"/>
</dbReference>
<comment type="similarity">
    <text evidence="3 10">Belongs to the UTP25 family.</text>
</comment>
<feature type="compositionally biased region" description="Basic and acidic residues" evidence="11">
    <location>
        <begin position="52"/>
        <end position="63"/>
    </location>
</feature>
<feature type="compositionally biased region" description="Gly residues" evidence="11">
    <location>
        <begin position="9"/>
        <end position="32"/>
    </location>
</feature>
<dbReference type="GO" id="GO:0000462">
    <property type="term" value="P:maturation of SSU-rRNA from tricistronic rRNA transcript (SSU-rRNA, 5.8S rRNA, LSU-rRNA)"/>
    <property type="evidence" value="ECO:0007669"/>
    <property type="project" value="TreeGrafter"/>
</dbReference>
<keyword evidence="9 10" id="KW-0687">Ribonucleoprotein</keyword>
<protein>
    <recommendedName>
        <fullName evidence="5 10">U3 small nucleolar RNA-associated protein 25</fullName>
        <shortName evidence="10">U3 snoRNA-associated protein 25</shortName>
    </recommendedName>
</protein>
<dbReference type="Proteomes" id="UP000033647">
    <property type="component" value="Unassembled WGS sequence"/>
</dbReference>
<evidence type="ECO:0000256" key="6">
    <source>
        <dbReference type="ARBA" id="ARBA00022517"/>
    </source>
</evidence>
<dbReference type="EMBL" id="LAFY01000619">
    <property type="protein sequence ID" value="KJX96434.1"/>
    <property type="molecule type" value="Genomic_DNA"/>
</dbReference>
<keyword evidence="15" id="KW-1185">Reference proteome</keyword>
<dbReference type="Pfam" id="PF22916">
    <property type="entry name" value="UTP25_NTPase-like"/>
    <property type="match status" value="1"/>
</dbReference>
<comment type="subunit">
    <text evidence="4 10">Component of the ribosomal small subunit (SSU) processome composed of at least 40 protein subunits and snoRNA U3.</text>
</comment>
<keyword evidence="7 10" id="KW-0698">rRNA processing</keyword>
<feature type="domain" description="UTP25 NTP hydrolase-like" evidence="13">
    <location>
        <begin position="260"/>
        <end position="511"/>
    </location>
</feature>
<dbReference type="InterPro" id="IPR053940">
    <property type="entry name" value="UTP25_NTPase-like"/>
</dbReference>
<dbReference type="AlphaFoldDB" id="A0A0F4GG79"/>
<keyword evidence="6 10" id="KW-0690">Ribosome biogenesis</keyword>
<evidence type="ECO:0000256" key="4">
    <source>
        <dbReference type="ARBA" id="ARBA00011192"/>
    </source>
</evidence>
<feature type="compositionally biased region" description="Acidic residues" evidence="11">
    <location>
        <begin position="64"/>
        <end position="90"/>
    </location>
</feature>
<organism evidence="14 15">
    <name type="scientific">Zymoseptoria brevis</name>
    <dbReference type="NCBI Taxonomy" id="1047168"/>
    <lineage>
        <taxon>Eukaryota</taxon>
        <taxon>Fungi</taxon>
        <taxon>Dikarya</taxon>
        <taxon>Ascomycota</taxon>
        <taxon>Pezizomycotina</taxon>
        <taxon>Dothideomycetes</taxon>
        <taxon>Dothideomycetidae</taxon>
        <taxon>Mycosphaerellales</taxon>
        <taxon>Mycosphaerellaceae</taxon>
        <taxon>Zymoseptoria</taxon>
    </lineage>
</organism>
<evidence type="ECO:0000256" key="2">
    <source>
        <dbReference type="ARBA" id="ARBA00004604"/>
    </source>
</evidence>
<dbReference type="Pfam" id="PF06862">
    <property type="entry name" value="Utp25_C"/>
    <property type="match status" value="1"/>
</dbReference>
<evidence type="ECO:0000256" key="8">
    <source>
        <dbReference type="ARBA" id="ARBA00023242"/>
    </source>
</evidence>
<feature type="region of interest" description="Disordered" evidence="11">
    <location>
        <begin position="1"/>
        <end position="182"/>
    </location>
</feature>
<feature type="domain" description="UTP25 C-terminal" evidence="12">
    <location>
        <begin position="535"/>
        <end position="727"/>
    </location>
</feature>
<evidence type="ECO:0000259" key="13">
    <source>
        <dbReference type="Pfam" id="PF22916"/>
    </source>
</evidence>
<comment type="subcellular location">
    <subcellularLocation>
        <location evidence="2 10">Nucleus</location>
        <location evidence="2 10">Nucleolus</location>
    </subcellularLocation>
</comment>
<evidence type="ECO:0000256" key="1">
    <source>
        <dbReference type="ARBA" id="ARBA00002883"/>
    </source>
</evidence>
<dbReference type="PANTHER" id="PTHR12933">
    <property type="entry name" value="ORF PROTEIN-RELATED"/>
    <property type="match status" value="1"/>
</dbReference>
<dbReference type="STRING" id="1047168.A0A0F4GG79"/>
<dbReference type="GO" id="GO:0019843">
    <property type="term" value="F:rRNA binding"/>
    <property type="evidence" value="ECO:0007669"/>
    <property type="project" value="TreeGrafter"/>
</dbReference>
<dbReference type="OrthoDB" id="10264378at2759"/>
<gene>
    <name evidence="14" type="ORF">TI39_contig627g00009</name>
</gene>
<dbReference type="InterPro" id="IPR053939">
    <property type="entry name" value="UTP25_C"/>
</dbReference>
<comment type="function">
    <text evidence="1 10">DEAD-box RNA helicase-like protein required for pre-18S rRNA processing, specifically at sites A0, A1, and A2.</text>
</comment>
<evidence type="ECO:0000256" key="7">
    <source>
        <dbReference type="ARBA" id="ARBA00022552"/>
    </source>
</evidence>
<comment type="caution">
    <text evidence="14">The sequence shown here is derived from an EMBL/GenBank/DDBJ whole genome shotgun (WGS) entry which is preliminary data.</text>
</comment>
<evidence type="ECO:0000256" key="10">
    <source>
        <dbReference type="RuleBase" id="RU365070"/>
    </source>
</evidence>
<evidence type="ECO:0000313" key="15">
    <source>
        <dbReference type="Proteomes" id="UP000033647"/>
    </source>
</evidence>
<evidence type="ECO:0000256" key="9">
    <source>
        <dbReference type="ARBA" id="ARBA00023274"/>
    </source>
</evidence>
<dbReference type="InterPro" id="IPR027417">
    <property type="entry name" value="P-loop_NTPase"/>
</dbReference>
<keyword evidence="8 10" id="KW-0539">Nucleus</keyword>
<reference evidence="14 15" key="1">
    <citation type="submission" date="2015-03" db="EMBL/GenBank/DDBJ databases">
        <title>RNA-seq based gene annotation and comparative genomics of four Zymoseptoria species reveal species-specific pathogenicity related genes and transposable element activity.</title>
        <authorList>
            <person name="Grandaubert J."/>
            <person name="Bhattacharyya A."/>
            <person name="Stukenbrock E.H."/>
        </authorList>
    </citation>
    <scope>NUCLEOTIDE SEQUENCE [LARGE SCALE GENOMIC DNA]</scope>
    <source>
        <strain evidence="14 15">Zb18110</strain>
    </source>
</reference>
<evidence type="ECO:0000256" key="3">
    <source>
        <dbReference type="ARBA" id="ARBA00009223"/>
    </source>
</evidence>
<evidence type="ECO:0000256" key="5">
    <source>
        <dbReference type="ARBA" id="ARBA00015422"/>
    </source>
</evidence>
<evidence type="ECO:0000256" key="11">
    <source>
        <dbReference type="SAM" id="MobiDB-lite"/>
    </source>
</evidence>
<proteinExistence type="inferred from homology"/>
<evidence type="ECO:0000259" key="12">
    <source>
        <dbReference type="Pfam" id="PF06862"/>
    </source>
</evidence>